<evidence type="ECO:0000313" key="2">
    <source>
        <dbReference type="Proteomes" id="UP000005239"/>
    </source>
</evidence>
<keyword evidence="2" id="KW-1185">Reference proteome</keyword>
<reference evidence="2" key="1">
    <citation type="journal article" date="2008" name="Nat. Genet.">
        <title>The Pristionchus pacificus genome provides a unique perspective on nematode lifestyle and parasitism.</title>
        <authorList>
            <person name="Dieterich C."/>
            <person name="Clifton S.W."/>
            <person name="Schuster L.N."/>
            <person name="Chinwalla A."/>
            <person name="Delehaunty K."/>
            <person name="Dinkelacker I."/>
            <person name="Fulton L."/>
            <person name="Fulton R."/>
            <person name="Godfrey J."/>
            <person name="Minx P."/>
            <person name="Mitreva M."/>
            <person name="Roeseler W."/>
            <person name="Tian H."/>
            <person name="Witte H."/>
            <person name="Yang S.P."/>
            <person name="Wilson R.K."/>
            <person name="Sommer R.J."/>
        </authorList>
    </citation>
    <scope>NUCLEOTIDE SEQUENCE [LARGE SCALE GENOMIC DNA]</scope>
    <source>
        <strain evidence="2">PS312</strain>
    </source>
</reference>
<dbReference type="EnsemblMetazoa" id="PPA35149.1">
    <property type="protein sequence ID" value="PPA35149.1"/>
    <property type="gene ID" value="WBGene00273518"/>
</dbReference>
<dbReference type="PANTHER" id="PTHR46585:SF1">
    <property type="entry name" value="CHROMO DOMAIN-CONTAINING PROTEIN"/>
    <property type="match status" value="1"/>
</dbReference>
<name>A0A2A6B6W4_PRIPA</name>
<organism evidence="1 2">
    <name type="scientific">Pristionchus pacificus</name>
    <name type="common">Parasitic nematode worm</name>
    <dbReference type="NCBI Taxonomy" id="54126"/>
    <lineage>
        <taxon>Eukaryota</taxon>
        <taxon>Metazoa</taxon>
        <taxon>Ecdysozoa</taxon>
        <taxon>Nematoda</taxon>
        <taxon>Chromadorea</taxon>
        <taxon>Rhabditida</taxon>
        <taxon>Rhabditina</taxon>
        <taxon>Diplogasteromorpha</taxon>
        <taxon>Diplogasteroidea</taxon>
        <taxon>Neodiplogasteridae</taxon>
        <taxon>Pristionchus</taxon>
    </lineage>
</organism>
<proteinExistence type="predicted"/>
<dbReference type="Proteomes" id="UP000005239">
    <property type="component" value="Unassembled WGS sequence"/>
</dbReference>
<protein>
    <submittedName>
        <fullName evidence="1">Uncharacterized protein</fullName>
    </submittedName>
</protein>
<accession>A0A8R1UP64</accession>
<dbReference type="OrthoDB" id="5968624at2759"/>
<dbReference type="AlphaFoldDB" id="A0A2A6B6W4"/>
<gene>
    <name evidence="1" type="primary">WBGene00273518</name>
</gene>
<dbReference type="PANTHER" id="PTHR46585">
    <property type="entry name" value="INTEGRASE CORE DOMAIN CONTAINING PROTEIN"/>
    <property type="match status" value="1"/>
</dbReference>
<sequence>MIKCTPQVFDGEKKPAEISPTPSKKPKFKIGEMVRMSHQNKAFRRGYKSGWTDEVFHIVQALTGSPPTYRLVDKFGEEISGIVYEQEIVHAGCQSGMKSRILHQGSPKHNFTHRFVFCQNARKSSKMSTDTAQGAQPAPAAAWRDGARRAF</sequence>
<reference evidence="1" key="2">
    <citation type="submission" date="2022-06" db="UniProtKB">
        <authorList>
            <consortium name="EnsemblMetazoa"/>
        </authorList>
    </citation>
    <scope>IDENTIFICATION</scope>
    <source>
        <strain evidence="1">PS312</strain>
    </source>
</reference>
<accession>A0A2A6B6W4</accession>
<evidence type="ECO:0000313" key="1">
    <source>
        <dbReference type="EnsemblMetazoa" id="PPA35149.1"/>
    </source>
</evidence>